<feature type="non-terminal residue" evidence="1">
    <location>
        <position position="1"/>
    </location>
</feature>
<proteinExistence type="predicted"/>
<dbReference type="Proteomes" id="UP000789901">
    <property type="component" value="Unassembled WGS sequence"/>
</dbReference>
<reference evidence="1 2" key="1">
    <citation type="submission" date="2021-06" db="EMBL/GenBank/DDBJ databases">
        <authorList>
            <person name="Kallberg Y."/>
            <person name="Tangrot J."/>
            <person name="Rosling A."/>
        </authorList>
    </citation>
    <scope>NUCLEOTIDE SEQUENCE [LARGE SCALE GENOMIC DNA]</scope>
    <source>
        <strain evidence="1 2">120-4 pot B 10/14</strain>
    </source>
</reference>
<keyword evidence="2" id="KW-1185">Reference proteome</keyword>
<gene>
    <name evidence="1" type="ORF">GMARGA_LOCUS40408</name>
</gene>
<accession>A0ABN7X8Z0</accession>
<evidence type="ECO:0000313" key="2">
    <source>
        <dbReference type="Proteomes" id="UP000789901"/>
    </source>
</evidence>
<organism evidence="1 2">
    <name type="scientific">Gigaspora margarita</name>
    <dbReference type="NCBI Taxonomy" id="4874"/>
    <lineage>
        <taxon>Eukaryota</taxon>
        <taxon>Fungi</taxon>
        <taxon>Fungi incertae sedis</taxon>
        <taxon>Mucoromycota</taxon>
        <taxon>Glomeromycotina</taxon>
        <taxon>Glomeromycetes</taxon>
        <taxon>Diversisporales</taxon>
        <taxon>Gigasporaceae</taxon>
        <taxon>Gigaspora</taxon>
    </lineage>
</organism>
<evidence type="ECO:0000313" key="1">
    <source>
        <dbReference type="EMBL" id="CAG8850809.1"/>
    </source>
</evidence>
<dbReference type="EMBL" id="CAJVQB010102917">
    <property type="protein sequence ID" value="CAG8850809.1"/>
    <property type="molecule type" value="Genomic_DNA"/>
</dbReference>
<protein>
    <submittedName>
        <fullName evidence="1">32244_t:CDS:1</fullName>
    </submittedName>
</protein>
<comment type="caution">
    <text evidence="1">The sequence shown here is derived from an EMBL/GenBank/DDBJ whole genome shotgun (WGS) entry which is preliminary data.</text>
</comment>
<name>A0ABN7X8Z0_GIGMA</name>
<sequence>NLLTLLNSEVDLYTIESATNSGYPKFAIENILNYFKLIAISKHIISFYYKIFYYLNKICIQVQH</sequence>